<evidence type="ECO:0000256" key="2">
    <source>
        <dbReference type="ARBA" id="ARBA00004496"/>
    </source>
</evidence>
<comment type="similarity">
    <text evidence="3">Belongs to the translin family.</text>
</comment>
<dbReference type="Proteomes" id="UP000449547">
    <property type="component" value="Unassembled WGS sequence"/>
</dbReference>
<dbReference type="InterPro" id="IPR036081">
    <property type="entry name" value="Translin_sf"/>
</dbReference>
<protein>
    <recommendedName>
        <fullName evidence="9">Translin-associated protein X</fullName>
    </recommendedName>
</protein>
<evidence type="ECO:0000256" key="5">
    <source>
        <dbReference type="ARBA" id="ARBA00023242"/>
    </source>
</evidence>
<reference evidence="7 8" key="1">
    <citation type="submission" date="2019-07" db="EMBL/GenBank/DDBJ databases">
        <title>Genome assembly of two rare yeast pathogens: Diutina rugosa and Trichomonascus ciferrii.</title>
        <authorList>
            <person name="Mixao V."/>
            <person name="Saus E."/>
            <person name="Hansen A."/>
            <person name="Lass-Flor C."/>
            <person name="Gabaldon T."/>
        </authorList>
    </citation>
    <scope>NUCLEOTIDE SEQUENCE [LARGE SCALE GENOMIC DNA]</scope>
    <source>
        <strain evidence="7 8">CBS 613</strain>
    </source>
</reference>
<dbReference type="Pfam" id="PF01997">
    <property type="entry name" value="Translin"/>
    <property type="match status" value="1"/>
</dbReference>
<feature type="region of interest" description="Disordered" evidence="6">
    <location>
        <begin position="222"/>
        <end position="251"/>
    </location>
</feature>
<name>A0A642UXE8_DIURU</name>
<comment type="caution">
    <text evidence="7">The sequence shown here is derived from an EMBL/GenBank/DDBJ whole genome shotgun (WGS) entry which is preliminary data.</text>
</comment>
<dbReference type="EMBL" id="SWFT01000027">
    <property type="protein sequence ID" value="KAA8907189.1"/>
    <property type="molecule type" value="Genomic_DNA"/>
</dbReference>
<keyword evidence="5" id="KW-0539">Nucleus</keyword>
<gene>
    <name evidence="7" type="ORF">DIURU_000873</name>
</gene>
<evidence type="ECO:0000313" key="8">
    <source>
        <dbReference type="Proteomes" id="UP000449547"/>
    </source>
</evidence>
<proteinExistence type="inferred from homology"/>
<dbReference type="Gene3D" id="1.20.58.190">
    <property type="entry name" value="Translin, domain 1"/>
    <property type="match status" value="1"/>
</dbReference>
<dbReference type="GO" id="GO:0005634">
    <property type="term" value="C:nucleus"/>
    <property type="evidence" value="ECO:0007669"/>
    <property type="project" value="UniProtKB-SubCell"/>
</dbReference>
<dbReference type="Gene3D" id="1.20.58.200">
    <property type="entry name" value="Translin, domain 2"/>
    <property type="match status" value="1"/>
</dbReference>
<keyword evidence="8" id="KW-1185">Reference proteome</keyword>
<dbReference type="GO" id="GO:0005737">
    <property type="term" value="C:cytoplasm"/>
    <property type="evidence" value="ECO:0007669"/>
    <property type="project" value="UniProtKB-SubCell"/>
</dbReference>
<keyword evidence="4" id="KW-0963">Cytoplasm</keyword>
<evidence type="ECO:0000313" key="7">
    <source>
        <dbReference type="EMBL" id="KAA8907189.1"/>
    </source>
</evidence>
<dbReference type="AlphaFoldDB" id="A0A642UXE8"/>
<accession>A0A642UXE8</accession>
<dbReference type="GeneID" id="54779526"/>
<dbReference type="SUPFAM" id="SSF74784">
    <property type="entry name" value="Translin"/>
    <property type="match status" value="1"/>
</dbReference>
<evidence type="ECO:0000256" key="4">
    <source>
        <dbReference type="ARBA" id="ARBA00022490"/>
    </source>
</evidence>
<evidence type="ECO:0000256" key="3">
    <source>
        <dbReference type="ARBA" id="ARBA00005902"/>
    </source>
</evidence>
<dbReference type="VEuPathDB" id="FungiDB:DIURU_000873"/>
<dbReference type="InterPro" id="IPR016069">
    <property type="entry name" value="Translin_C"/>
</dbReference>
<dbReference type="OMA" id="CTGEIMR"/>
<evidence type="ECO:0008006" key="9">
    <source>
        <dbReference type="Google" id="ProtNLM"/>
    </source>
</evidence>
<dbReference type="RefSeq" id="XP_034014540.1">
    <property type="nucleotide sequence ID" value="XM_034159169.1"/>
</dbReference>
<sequence length="251" mass="28426">MEALFTDARTQLLAEQDQREQVIRGCRDITAAAKKLIFALHRSNSKQVTEHKQAIGTQLEALYKVYNSSKYKGNVSGAFEELSEGLLFEYYLTHHDLMTYGQFCDEVTKMASEQAASMFEFHNYFLGIYDLTGEVMRWCITAVAQGDVATAVTGWKFLQRLYNHMNDTMSVYPKLNFYNGVSGEFHHKGSGSVSKKMEVFGQSLHKVQTTLCEYYVRGDEFAKDNGGDESGSLKRPLTEENETGPRKKLAT</sequence>
<dbReference type="PANTHER" id="PTHR10741">
    <property type="entry name" value="TRANSLIN AND TRANSLIN ASSOCIATED PROTEIN X"/>
    <property type="match status" value="1"/>
</dbReference>
<evidence type="ECO:0000256" key="6">
    <source>
        <dbReference type="SAM" id="MobiDB-lite"/>
    </source>
</evidence>
<dbReference type="OrthoDB" id="31005at2759"/>
<dbReference type="InterPro" id="IPR016068">
    <property type="entry name" value="Translin_N"/>
</dbReference>
<organism evidence="7 8">
    <name type="scientific">Diutina rugosa</name>
    <name type="common">Yeast</name>
    <name type="synonym">Candida rugosa</name>
    <dbReference type="NCBI Taxonomy" id="5481"/>
    <lineage>
        <taxon>Eukaryota</taxon>
        <taxon>Fungi</taxon>
        <taxon>Dikarya</taxon>
        <taxon>Ascomycota</taxon>
        <taxon>Saccharomycotina</taxon>
        <taxon>Pichiomycetes</taxon>
        <taxon>Debaryomycetaceae</taxon>
        <taxon>Diutina</taxon>
    </lineage>
</organism>
<dbReference type="GO" id="GO:0043565">
    <property type="term" value="F:sequence-specific DNA binding"/>
    <property type="evidence" value="ECO:0007669"/>
    <property type="project" value="InterPro"/>
</dbReference>
<dbReference type="InterPro" id="IPR002848">
    <property type="entry name" value="Translin_fam"/>
</dbReference>
<dbReference type="CDD" id="cd14820">
    <property type="entry name" value="TRAX"/>
    <property type="match status" value="1"/>
</dbReference>
<evidence type="ECO:0000256" key="1">
    <source>
        <dbReference type="ARBA" id="ARBA00004123"/>
    </source>
</evidence>
<comment type="subcellular location">
    <subcellularLocation>
        <location evidence="2">Cytoplasm</location>
    </subcellularLocation>
    <subcellularLocation>
        <location evidence="1">Nucleus</location>
    </subcellularLocation>
</comment>